<name>A0A6S6U6Z7_9GAMM</name>
<sequence>MEQEQLNTGVDKIGAVLSKRGKVTATGQGEPMRILKRGDPIFVGDVVSTVRGANLQLKMQDNNIVMLRGGSSFKVDQYEPDAEATKVKRFDYAGGALRPSRRRQLSS</sequence>
<accession>A0A6S6U6Z7</accession>
<organism evidence="1">
    <name type="scientific">uncultured Thiotrichaceae bacterium</name>
    <dbReference type="NCBI Taxonomy" id="298394"/>
    <lineage>
        <taxon>Bacteria</taxon>
        <taxon>Pseudomonadati</taxon>
        <taxon>Pseudomonadota</taxon>
        <taxon>Gammaproteobacteria</taxon>
        <taxon>Thiotrichales</taxon>
        <taxon>Thiotrichaceae</taxon>
        <taxon>environmental samples</taxon>
    </lineage>
</organism>
<protein>
    <submittedName>
        <fullName evidence="1">Uncharacterized protein</fullName>
    </submittedName>
</protein>
<evidence type="ECO:0000313" key="1">
    <source>
        <dbReference type="EMBL" id="CAA6828866.1"/>
    </source>
</evidence>
<dbReference type="AlphaFoldDB" id="A0A6S6U6Z7"/>
<dbReference type="EMBL" id="CACVAT010000480">
    <property type="protein sequence ID" value="CAA6828866.1"/>
    <property type="molecule type" value="Genomic_DNA"/>
</dbReference>
<proteinExistence type="predicted"/>
<reference evidence="1" key="1">
    <citation type="submission" date="2020-01" db="EMBL/GenBank/DDBJ databases">
        <authorList>
            <person name="Meier V. D."/>
            <person name="Meier V D."/>
        </authorList>
    </citation>
    <scope>NUCLEOTIDE SEQUENCE</scope>
    <source>
        <strain evidence="1">HLG_WM_MAG_09</strain>
    </source>
</reference>
<gene>
    <name evidence="1" type="ORF">HELGO_WM51396</name>
</gene>